<evidence type="ECO:0008006" key="2">
    <source>
        <dbReference type="Google" id="ProtNLM"/>
    </source>
</evidence>
<name>A0A6J4NRF2_9ACTN</name>
<dbReference type="InterPro" id="IPR009097">
    <property type="entry name" value="Cyclic_Pdiesterase"/>
</dbReference>
<gene>
    <name evidence="1" type="ORF">AVDCRST_MAG47-3064</name>
</gene>
<organism evidence="1">
    <name type="scientific">uncultured Nocardioidaceae bacterium</name>
    <dbReference type="NCBI Taxonomy" id="253824"/>
    <lineage>
        <taxon>Bacteria</taxon>
        <taxon>Bacillati</taxon>
        <taxon>Actinomycetota</taxon>
        <taxon>Actinomycetes</taxon>
        <taxon>Propionibacteriales</taxon>
        <taxon>Nocardioidaceae</taxon>
        <taxon>environmental samples</taxon>
    </lineage>
</organism>
<dbReference type="Pfam" id="PF13563">
    <property type="entry name" value="2_5_RNA_ligase2"/>
    <property type="match status" value="1"/>
</dbReference>
<dbReference type="SUPFAM" id="SSF55144">
    <property type="entry name" value="LigT-like"/>
    <property type="match status" value="1"/>
</dbReference>
<accession>A0A6J4NRF2</accession>
<reference evidence="1" key="1">
    <citation type="submission" date="2020-02" db="EMBL/GenBank/DDBJ databases">
        <authorList>
            <person name="Meier V. D."/>
        </authorList>
    </citation>
    <scope>NUCLEOTIDE SEQUENCE</scope>
    <source>
        <strain evidence="1">AVDCRST_MAG47</strain>
    </source>
</reference>
<dbReference type="Gene3D" id="3.90.1140.10">
    <property type="entry name" value="Cyclic phosphodiesterase"/>
    <property type="match status" value="1"/>
</dbReference>
<dbReference type="AlphaFoldDB" id="A0A6J4NRF2"/>
<protein>
    <recommendedName>
        <fullName evidence="2">2'-5' RNA ligase family protein</fullName>
    </recommendedName>
</protein>
<dbReference type="EMBL" id="CADCUK010000204">
    <property type="protein sequence ID" value="CAA9395176.1"/>
    <property type="molecule type" value="Genomic_DNA"/>
</dbReference>
<evidence type="ECO:0000313" key="1">
    <source>
        <dbReference type="EMBL" id="CAA9395176.1"/>
    </source>
</evidence>
<proteinExistence type="predicted"/>
<sequence>MGVSDEPEHQRPLVVTLQLDEAATARFGAERAELFPAGRTAVGAHVTLFHALPAHLREDVEAELARLAAGTPPFPVAVTEVFSLGRGVAYRLAAEECRRLHRALQYRWTQQLTRQDAQPLRLHVTVQNKVEPAVARATLERLRASFRPTTTRAEGLELWRYDGGPWTLLHRYRFDAAG</sequence>